<evidence type="ECO:0000313" key="2">
    <source>
        <dbReference type="EMBL" id="CAG7830266.1"/>
    </source>
</evidence>
<dbReference type="Proteomes" id="UP000708208">
    <property type="component" value="Unassembled WGS sequence"/>
</dbReference>
<keyword evidence="1" id="KW-0472">Membrane</keyword>
<feature type="transmembrane region" description="Helical" evidence="1">
    <location>
        <begin position="137"/>
        <end position="156"/>
    </location>
</feature>
<feature type="transmembrane region" description="Helical" evidence="1">
    <location>
        <begin position="103"/>
        <end position="125"/>
    </location>
</feature>
<accession>A0A8J2Q1V9</accession>
<keyword evidence="1" id="KW-1133">Transmembrane helix</keyword>
<protein>
    <submittedName>
        <fullName evidence="2">Uncharacterized protein</fullName>
    </submittedName>
</protein>
<dbReference type="OrthoDB" id="306876at2759"/>
<dbReference type="EMBL" id="CAJVCH010554981">
    <property type="protein sequence ID" value="CAG7830266.1"/>
    <property type="molecule type" value="Genomic_DNA"/>
</dbReference>
<sequence length="209" mass="23798">MSKVNFAPAVDIMEMPLPPFAQTAEERNKDYEKMESVNGKLEIENESSIFLEPDKVELEIGRNGSLVISPSTAHKLCDLGRLKDSHDISDGSDRMGKTGLKKYGGMMLAFSASFFFSLTVVMVKILKDYHPLSISVWRYLGILVPSIPIVLYFQFLPEKSRTTESHEMSNKAKAVNIFQTVWPFRERDKLINFVGLMVSGFPLRYRYVM</sequence>
<comment type="caution">
    <text evidence="2">The sequence shown here is derived from an EMBL/GenBank/DDBJ whole genome shotgun (WGS) entry which is preliminary data.</text>
</comment>
<name>A0A8J2Q1V9_9HEXA</name>
<organism evidence="2 3">
    <name type="scientific">Allacma fusca</name>
    <dbReference type="NCBI Taxonomy" id="39272"/>
    <lineage>
        <taxon>Eukaryota</taxon>
        <taxon>Metazoa</taxon>
        <taxon>Ecdysozoa</taxon>
        <taxon>Arthropoda</taxon>
        <taxon>Hexapoda</taxon>
        <taxon>Collembola</taxon>
        <taxon>Symphypleona</taxon>
        <taxon>Sminthuridae</taxon>
        <taxon>Allacma</taxon>
    </lineage>
</organism>
<keyword evidence="1" id="KW-0812">Transmembrane</keyword>
<keyword evidence="3" id="KW-1185">Reference proteome</keyword>
<evidence type="ECO:0000256" key="1">
    <source>
        <dbReference type="SAM" id="Phobius"/>
    </source>
</evidence>
<proteinExistence type="predicted"/>
<evidence type="ECO:0000313" key="3">
    <source>
        <dbReference type="Proteomes" id="UP000708208"/>
    </source>
</evidence>
<dbReference type="AlphaFoldDB" id="A0A8J2Q1V9"/>
<reference evidence="2" key="1">
    <citation type="submission" date="2021-06" db="EMBL/GenBank/DDBJ databases">
        <authorList>
            <person name="Hodson N. C."/>
            <person name="Mongue J. A."/>
            <person name="Jaron S. K."/>
        </authorList>
    </citation>
    <scope>NUCLEOTIDE SEQUENCE</scope>
</reference>
<gene>
    <name evidence="2" type="ORF">AFUS01_LOCUS40080</name>
</gene>